<dbReference type="Gene3D" id="2.60.40.60">
    <property type="entry name" value="Cadherins"/>
    <property type="match status" value="5"/>
</dbReference>
<dbReference type="GO" id="GO:0005509">
    <property type="term" value="F:calcium ion binding"/>
    <property type="evidence" value="ECO:0007669"/>
    <property type="project" value="UniProtKB-UniRule"/>
</dbReference>
<evidence type="ECO:0000256" key="9">
    <source>
        <dbReference type="SAM" id="SignalP"/>
    </source>
</evidence>
<keyword evidence="7" id="KW-0325">Glycoprotein</keyword>
<evidence type="ECO:0000259" key="10">
    <source>
        <dbReference type="PROSITE" id="PS50268"/>
    </source>
</evidence>
<sequence length="794" mass="87307">MRTPADVLSRLVLAVISTFTLLVQSEFVFRVQEGVPNGTVVASGSELNVFYYEPSVNLPIIVNRDAPGASSFTFVRRSRSPGAVAELELVVCGPVDRETICPANKGGALDDSSLHRSSTFHIEDSAQHRSQINPLFKVNPRMGTAFGGFLNNSLDVSDCVVTLRVANGDKIFHLRVNILDVNDRAPSWEMPELHLYLRDGDAAGTLLFLPLAEDLDLGPNGEITYSLQTEGDSSSFPAQGFVHSPEDFRKRSPTGLFELVKEPDVAVHSAVRASSKLALRLRARIDREQSPELIRLTLVARDAGSPKPLEGRLKLVINVTDVNDNPPVFERPLYKVNMISEDTPIGTTLIQLHAQDRDVGQNAEISYRFEDNGQPIMELVDYFFQITQHGELKVRRLLNVDKVADMKYLPTSTMTFGVEAVDGADPAYALTGRTVVQLQVSDTNDEAPRIQVYPLYPPKDAPKQKTGSTVETTAQENGMMEQLLALVEVTDPDLEGLDSVDCQLKGPMAEYFQLTSQGSNKNEYSLLTNAQLDREATSRLEVSLICRDSADHTTRQDIGINLLDTNDNAPVFDSPIYELFVREDDGESVAGAEGTTSTRRLRSRTGEFSIHATDSDAGINAQISYRLEPDPSDQASAKYFSINQTTGSLFANARLDREVKSWHKFIVVAADHGSPALSSSAEVLVHVEDVNDNAPQFILQTTTDSGYAFSIQENESPGKFVGIVTAIDVDDMPNPGEIQSALAFLREANPEEMKTPPRLGATEKNPSKLLYSLGNEKDAIFFRIDKHTGEITTR</sequence>
<gene>
    <name evidence="11" type="ORF">SSLN_LOCUS9204</name>
</gene>
<keyword evidence="12" id="KW-1185">Reference proteome</keyword>
<dbReference type="GO" id="GO:0007156">
    <property type="term" value="P:homophilic cell adhesion via plasma membrane adhesion molecules"/>
    <property type="evidence" value="ECO:0007669"/>
    <property type="project" value="InterPro"/>
</dbReference>
<comment type="subcellular location">
    <subcellularLocation>
        <location evidence="1">Membrane</location>
        <topology evidence="1">Single-pass membrane protein</topology>
    </subcellularLocation>
</comment>
<evidence type="ECO:0000313" key="12">
    <source>
        <dbReference type="Proteomes" id="UP000275846"/>
    </source>
</evidence>
<feature type="chain" id="PRO_5043141349" evidence="9">
    <location>
        <begin position="26"/>
        <end position="794"/>
    </location>
</feature>
<dbReference type="SMART" id="SM00112">
    <property type="entry name" value="CA"/>
    <property type="match status" value="4"/>
</dbReference>
<evidence type="ECO:0000256" key="6">
    <source>
        <dbReference type="ARBA" id="ARBA00023136"/>
    </source>
</evidence>
<keyword evidence="4 8" id="KW-0106">Calcium</keyword>
<dbReference type="CDD" id="cd11304">
    <property type="entry name" value="Cadherin_repeat"/>
    <property type="match status" value="5"/>
</dbReference>
<protein>
    <submittedName>
        <fullName evidence="13">Protocadherin-16</fullName>
    </submittedName>
</protein>
<proteinExistence type="predicted"/>
<feature type="domain" description="Cadherin" evidence="10">
    <location>
        <begin position="610"/>
        <end position="697"/>
    </location>
</feature>
<keyword evidence="6" id="KW-0472">Membrane</keyword>
<dbReference type="FunFam" id="2.60.40.60:FF:000020">
    <property type="entry name" value="Dachsous cadherin-related 1b"/>
    <property type="match status" value="1"/>
</dbReference>
<keyword evidence="5" id="KW-1133">Transmembrane helix</keyword>
<dbReference type="GO" id="GO:0005886">
    <property type="term" value="C:plasma membrane"/>
    <property type="evidence" value="ECO:0007669"/>
    <property type="project" value="InterPro"/>
</dbReference>
<keyword evidence="9" id="KW-0732">Signal</keyword>
<dbReference type="AlphaFoldDB" id="A0A183SYA4"/>
<keyword evidence="3" id="KW-0677">Repeat</keyword>
<evidence type="ECO:0000256" key="3">
    <source>
        <dbReference type="ARBA" id="ARBA00022737"/>
    </source>
</evidence>
<evidence type="ECO:0000313" key="11">
    <source>
        <dbReference type="EMBL" id="VDL95589.1"/>
    </source>
</evidence>
<reference evidence="13" key="1">
    <citation type="submission" date="2016-06" db="UniProtKB">
        <authorList>
            <consortium name="WormBaseParasite"/>
        </authorList>
    </citation>
    <scope>IDENTIFICATION</scope>
</reference>
<evidence type="ECO:0000256" key="2">
    <source>
        <dbReference type="ARBA" id="ARBA00022692"/>
    </source>
</evidence>
<dbReference type="InterPro" id="IPR002126">
    <property type="entry name" value="Cadherin-like_dom"/>
</dbReference>
<dbReference type="InterPro" id="IPR050174">
    <property type="entry name" value="Protocadherin/Cadherin-CA"/>
</dbReference>
<dbReference type="SUPFAM" id="SSF49313">
    <property type="entry name" value="Cadherin-like"/>
    <property type="match status" value="5"/>
</dbReference>
<dbReference type="InterPro" id="IPR020894">
    <property type="entry name" value="Cadherin_CS"/>
</dbReference>
<evidence type="ECO:0000256" key="8">
    <source>
        <dbReference type="PROSITE-ProRule" id="PRU00043"/>
    </source>
</evidence>
<organism evidence="13">
    <name type="scientific">Schistocephalus solidus</name>
    <name type="common">Tapeworm</name>
    <dbReference type="NCBI Taxonomy" id="70667"/>
    <lineage>
        <taxon>Eukaryota</taxon>
        <taxon>Metazoa</taxon>
        <taxon>Spiralia</taxon>
        <taxon>Lophotrochozoa</taxon>
        <taxon>Platyhelminthes</taxon>
        <taxon>Cestoda</taxon>
        <taxon>Eucestoda</taxon>
        <taxon>Diphyllobothriidea</taxon>
        <taxon>Diphyllobothriidae</taxon>
        <taxon>Schistocephalus</taxon>
    </lineage>
</organism>
<evidence type="ECO:0000256" key="7">
    <source>
        <dbReference type="ARBA" id="ARBA00023180"/>
    </source>
</evidence>
<dbReference type="PROSITE" id="PS00232">
    <property type="entry name" value="CADHERIN_1"/>
    <property type="match status" value="2"/>
</dbReference>
<feature type="signal peptide" evidence="9">
    <location>
        <begin position="1"/>
        <end position="25"/>
    </location>
</feature>
<feature type="domain" description="Cadherin" evidence="10">
    <location>
        <begin position="466"/>
        <end position="572"/>
    </location>
</feature>
<dbReference type="OrthoDB" id="6252479at2759"/>
<keyword evidence="2" id="KW-0812">Transmembrane</keyword>
<dbReference type="PRINTS" id="PR00205">
    <property type="entry name" value="CADHERIN"/>
</dbReference>
<name>A0A183SYA4_SCHSO</name>
<dbReference type="EMBL" id="UYSU01035094">
    <property type="protein sequence ID" value="VDL95589.1"/>
    <property type="molecule type" value="Genomic_DNA"/>
</dbReference>
<evidence type="ECO:0000256" key="1">
    <source>
        <dbReference type="ARBA" id="ARBA00004167"/>
    </source>
</evidence>
<dbReference type="InterPro" id="IPR015919">
    <property type="entry name" value="Cadherin-like_sf"/>
</dbReference>
<feature type="domain" description="Cadherin" evidence="10">
    <location>
        <begin position="189"/>
        <end position="329"/>
    </location>
</feature>
<feature type="domain" description="Cadherin" evidence="10">
    <location>
        <begin position="339"/>
        <end position="450"/>
    </location>
</feature>
<evidence type="ECO:0000256" key="5">
    <source>
        <dbReference type="ARBA" id="ARBA00022989"/>
    </source>
</evidence>
<dbReference type="WBParaSite" id="SSLN_0000955101-mRNA-1">
    <property type="protein sequence ID" value="SSLN_0000955101-mRNA-1"/>
    <property type="gene ID" value="SSLN_0000955101"/>
</dbReference>
<dbReference type="PANTHER" id="PTHR24028">
    <property type="entry name" value="CADHERIN-87A"/>
    <property type="match status" value="1"/>
</dbReference>
<evidence type="ECO:0000256" key="4">
    <source>
        <dbReference type="ARBA" id="ARBA00022837"/>
    </source>
</evidence>
<dbReference type="Proteomes" id="UP000275846">
    <property type="component" value="Unassembled WGS sequence"/>
</dbReference>
<dbReference type="PANTHER" id="PTHR24028:SF146">
    <property type="entry name" value="CADHERIN 96CB, ISOFORM D-RELATED"/>
    <property type="match status" value="1"/>
</dbReference>
<dbReference type="PROSITE" id="PS50268">
    <property type="entry name" value="CADHERIN_2"/>
    <property type="match status" value="4"/>
</dbReference>
<accession>A0A183SYA4</accession>
<dbReference type="STRING" id="70667.A0A183SYA4"/>
<evidence type="ECO:0000313" key="13">
    <source>
        <dbReference type="WBParaSite" id="SSLN_0000955101-mRNA-1"/>
    </source>
</evidence>
<dbReference type="Pfam" id="PF00028">
    <property type="entry name" value="Cadherin"/>
    <property type="match status" value="2"/>
</dbReference>
<reference evidence="11 12" key="2">
    <citation type="submission" date="2018-11" db="EMBL/GenBank/DDBJ databases">
        <authorList>
            <consortium name="Pathogen Informatics"/>
        </authorList>
    </citation>
    <scope>NUCLEOTIDE SEQUENCE [LARGE SCALE GENOMIC DNA]</scope>
    <source>
        <strain evidence="11 12">NST_G2</strain>
    </source>
</reference>